<protein>
    <recommendedName>
        <fullName evidence="2">Conjugal transfer protein</fullName>
    </recommendedName>
</protein>
<dbReference type="Gene3D" id="3.10.20.480">
    <property type="entry name" value="Antirestriction protein ArdA, domain 1"/>
    <property type="match status" value="1"/>
</dbReference>
<dbReference type="InterPro" id="IPR041896">
    <property type="entry name" value="ArdA_dom2"/>
</dbReference>
<dbReference type="Gene3D" id="1.10.10.1190">
    <property type="entry name" value="Antirestriction protein ArdA, domain 3"/>
    <property type="match status" value="1"/>
</dbReference>
<name>Q2PJU9_ENTFC</name>
<dbReference type="AlphaFoldDB" id="Q2PJU9"/>
<dbReference type="Gene3D" id="1.10.8.560">
    <property type="entry name" value="Antirestriction protein ArdA, domain 2"/>
    <property type="match status" value="1"/>
</dbReference>
<proteinExistence type="predicted"/>
<organism evidence="1">
    <name type="scientific">Enterococcus faecium</name>
    <name type="common">Streptococcus faecium</name>
    <dbReference type="NCBI Taxonomy" id="1352"/>
    <lineage>
        <taxon>Bacteria</taxon>
        <taxon>Bacillati</taxon>
        <taxon>Bacillota</taxon>
        <taxon>Bacilli</taxon>
        <taxon>Lactobacillales</taxon>
        <taxon>Enterococcaceae</taxon>
        <taxon>Enterococcus</taxon>
    </lineage>
</organism>
<evidence type="ECO:0008006" key="2">
    <source>
        <dbReference type="Google" id="ProtNLM"/>
    </source>
</evidence>
<dbReference type="Pfam" id="PF07275">
    <property type="entry name" value="ArdA"/>
    <property type="match status" value="1"/>
</dbReference>
<dbReference type="EMBL" id="DQ321786">
    <property type="protein sequence ID" value="ABC48885.1"/>
    <property type="molecule type" value="Genomic_DNA"/>
</dbReference>
<accession>Q2PJU9</accession>
<dbReference type="InterPro" id="IPR009899">
    <property type="entry name" value="ArdA"/>
</dbReference>
<sequence>MNELRVCIESTQATNEELLSAWFTLPIDEEEFLEKLGIDAESENYRIVDKALPFSDDVREDTSVERLNDLYSTYASLPADLKEDCAELLCWFTDLDELHSHRHDIIHYSWCKNMADVAKHLLDNDPAFAEIDERLVRYFDFEAYGQYLDDNGHFVETEHGFMNCPRNEVV</sequence>
<dbReference type="InterPro" id="IPR041895">
    <property type="entry name" value="ArdA_dom1"/>
</dbReference>
<evidence type="ECO:0000313" key="1">
    <source>
        <dbReference type="EMBL" id="ABC48885.1"/>
    </source>
</evidence>
<reference evidence="1" key="1">
    <citation type="journal article" date="2005" name="J. Bacteriol.">
        <title>Tn5386, a novel Tn916-like mobile element in Enterococcus faecium D344R that interacts with Tn916 to yield a large genomic deletion.</title>
        <authorList>
            <person name="Rice L.B."/>
            <person name="Carias L.L."/>
            <person name="Marshall S."/>
            <person name="Rudin S.D."/>
            <person name="Hutton-Thomas R."/>
        </authorList>
    </citation>
    <scope>NUCLEOTIDE SEQUENCE</scope>
    <source>
        <strain evidence="1">D344R</strain>
    </source>
</reference>
<dbReference type="InterPro" id="IPR041893">
    <property type="entry name" value="ArdA_dom3"/>
</dbReference>